<reference evidence="2 3" key="1">
    <citation type="submission" date="2019-02" db="EMBL/GenBank/DDBJ databases">
        <title>Deep-cultivation of Planctomycetes and their phenomic and genomic characterization uncovers novel biology.</title>
        <authorList>
            <person name="Wiegand S."/>
            <person name="Jogler M."/>
            <person name="Boedeker C."/>
            <person name="Pinto D."/>
            <person name="Vollmers J."/>
            <person name="Rivas-Marin E."/>
            <person name="Kohn T."/>
            <person name="Peeters S.H."/>
            <person name="Heuer A."/>
            <person name="Rast P."/>
            <person name="Oberbeckmann S."/>
            <person name="Bunk B."/>
            <person name="Jeske O."/>
            <person name="Meyerdierks A."/>
            <person name="Storesund J.E."/>
            <person name="Kallscheuer N."/>
            <person name="Luecker S."/>
            <person name="Lage O.M."/>
            <person name="Pohl T."/>
            <person name="Merkel B.J."/>
            <person name="Hornburger P."/>
            <person name="Mueller R.-W."/>
            <person name="Bruemmer F."/>
            <person name="Labrenz M."/>
            <person name="Spormann A.M."/>
            <person name="Op den Camp H."/>
            <person name="Overmann J."/>
            <person name="Amann R."/>
            <person name="Jetten M.S.M."/>
            <person name="Mascher T."/>
            <person name="Medema M.H."/>
            <person name="Devos D.P."/>
            <person name="Kaster A.-K."/>
            <person name="Ovreas L."/>
            <person name="Rohde M."/>
            <person name="Galperin M.Y."/>
            <person name="Jogler C."/>
        </authorList>
    </citation>
    <scope>NUCLEOTIDE SEQUENCE [LARGE SCALE GENOMIC DNA]</scope>
    <source>
        <strain evidence="2 3">SV_7m_r</strain>
    </source>
</reference>
<gene>
    <name evidence="2" type="ORF">SV7mr_09270</name>
</gene>
<dbReference type="Pfam" id="PF04307">
    <property type="entry name" value="YdjM"/>
    <property type="match status" value="1"/>
</dbReference>
<feature type="transmembrane region" description="Helical" evidence="1">
    <location>
        <begin position="178"/>
        <end position="197"/>
    </location>
</feature>
<dbReference type="Proteomes" id="UP000315003">
    <property type="component" value="Chromosome"/>
</dbReference>
<evidence type="ECO:0000313" key="3">
    <source>
        <dbReference type="Proteomes" id="UP000315003"/>
    </source>
</evidence>
<keyword evidence="3" id="KW-1185">Reference proteome</keyword>
<name>A0A517SQN2_9BACT</name>
<dbReference type="EMBL" id="CP036272">
    <property type="protein sequence ID" value="QDT58434.1"/>
    <property type="molecule type" value="Genomic_DNA"/>
</dbReference>
<evidence type="ECO:0000256" key="1">
    <source>
        <dbReference type="SAM" id="Phobius"/>
    </source>
</evidence>
<protein>
    <recommendedName>
        <fullName evidence="4">Inner membrane protein</fullName>
    </recommendedName>
</protein>
<evidence type="ECO:0000313" key="2">
    <source>
        <dbReference type="EMBL" id="QDT58434.1"/>
    </source>
</evidence>
<feature type="transmembrane region" description="Helical" evidence="1">
    <location>
        <begin position="148"/>
        <end position="166"/>
    </location>
</feature>
<keyword evidence="1" id="KW-0472">Membrane</keyword>
<keyword evidence="1" id="KW-0812">Transmembrane</keyword>
<organism evidence="2 3">
    <name type="scientific">Stieleria bergensis</name>
    <dbReference type="NCBI Taxonomy" id="2528025"/>
    <lineage>
        <taxon>Bacteria</taxon>
        <taxon>Pseudomonadati</taxon>
        <taxon>Planctomycetota</taxon>
        <taxon>Planctomycetia</taxon>
        <taxon>Pirellulales</taxon>
        <taxon>Pirellulaceae</taxon>
        <taxon>Stieleria</taxon>
    </lineage>
</organism>
<accession>A0A517SQN2</accession>
<feature type="transmembrane region" description="Helical" evidence="1">
    <location>
        <begin position="119"/>
        <end position="136"/>
    </location>
</feature>
<proteinExistence type="predicted"/>
<sequence>MLNRPVVLNNNTDVSDCSMQTLPSNSIPLAPTPSVADFKTHISASTIAGIAYGYWGVATQGMSIETGILAGGLMSVAGMLPDLDSDGGKPLREISMFAAAVTPIVMLNRFRDLGMSHESMALAAMLIYVVIRFGVFEFFKRFTVHRGMWHSLPAALIAGLGWYLVMPCMSNGERAYKAMAVTLGFIVHLTLDEIWALELGLGKIRAKKSFGTALKFFGGNATSNAFIYSLLFALIYVAWSDNEIASRLRQRAQYDLTRPWWMQQADEPTQPAENPNWNRLDFNWASTSKKQQR</sequence>
<feature type="transmembrane region" description="Helical" evidence="1">
    <location>
        <begin position="217"/>
        <end position="239"/>
    </location>
</feature>
<keyword evidence="1" id="KW-1133">Transmembrane helix</keyword>
<dbReference type="AlphaFoldDB" id="A0A517SQN2"/>
<dbReference type="InterPro" id="IPR007404">
    <property type="entry name" value="YdjM-like"/>
</dbReference>
<evidence type="ECO:0008006" key="4">
    <source>
        <dbReference type="Google" id="ProtNLM"/>
    </source>
</evidence>